<feature type="domain" description="CCHC-type" evidence="4">
    <location>
        <begin position="1195"/>
        <end position="1209"/>
    </location>
</feature>
<dbReference type="Gene3D" id="4.10.60.10">
    <property type="entry name" value="Zinc finger, CCHC-type"/>
    <property type="match status" value="2"/>
</dbReference>
<feature type="compositionally biased region" description="Low complexity" evidence="3">
    <location>
        <begin position="919"/>
        <end position="928"/>
    </location>
</feature>
<reference evidence="6" key="2">
    <citation type="submission" date="2022-01" db="EMBL/GenBank/DDBJ databases">
        <authorList>
            <person name="Yamashiro T."/>
            <person name="Shiraishi A."/>
            <person name="Satake H."/>
            <person name="Nakayama K."/>
        </authorList>
    </citation>
    <scope>NUCLEOTIDE SEQUENCE</scope>
</reference>
<keyword evidence="7" id="KW-1185">Reference proteome</keyword>
<feature type="region of interest" description="Disordered" evidence="3">
    <location>
        <begin position="1"/>
        <end position="23"/>
    </location>
</feature>
<evidence type="ECO:0000259" key="5">
    <source>
        <dbReference type="PROSITE" id="PS50994"/>
    </source>
</evidence>
<dbReference type="Pfam" id="PF07727">
    <property type="entry name" value="RVT_2"/>
    <property type="match status" value="1"/>
</dbReference>
<keyword evidence="1" id="KW-0863">Zinc-finger</keyword>
<dbReference type="InterPro" id="IPR001584">
    <property type="entry name" value="Integrase_cat-core"/>
</dbReference>
<dbReference type="PROSITE" id="PS50158">
    <property type="entry name" value="ZF_CCHC"/>
    <property type="match status" value="2"/>
</dbReference>
<name>A0ABQ5DHX1_9ASTR</name>
<dbReference type="PANTHER" id="PTHR11439">
    <property type="entry name" value="GAG-POL-RELATED RETROTRANSPOSON"/>
    <property type="match status" value="1"/>
</dbReference>
<feature type="compositionally biased region" description="Basic and acidic residues" evidence="3">
    <location>
        <begin position="10"/>
        <end position="22"/>
    </location>
</feature>
<dbReference type="InterPro" id="IPR013103">
    <property type="entry name" value="RVT_2"/>
</dbReference>
<dbReference type="Pfam" id="PF00098">
    <property type="entry name" value="zf-CCHC"/>
    <property type="match status" value="2"/>
</dbReference>
<dbReference type="InterPro" id="IPR025724">
    <property type="entry name" value="GAG-pre-integrase_dom"/>
</dbReference>
<keyword evidence="1" id="KW-0479">Metal-binding</keyword>
<dbReference type="InterPro" id="IPR043502">
    <property type="entry name" value="DNA/RNA_pol_sf"/>
</dbReference>
<dbReference type="SMART" id="SM00343">
    <property type="entry name" value="ZnF_C2HC"/>
    <property type="match status" value="2"/>
</dbReference>
<evidence type="ECO:0000256" key="1">
    <source>
        <dbReference type="PROSITE-ProRule" id="PRU00047"/>
    </source>
</evidence>
<feature type="region of interest" description="Disordered" evidence="3">
    <location>
        <begin position="167"/>
        <end position="189"/>
    </location>
</feature>
<feature type="coiled-coil region" evidence="2">
    <location>
        <begin position="794"/>
        <end position="821"/>
    </location>
</feature>
<dbReference type="PROSITE" id="PS50994">
    <property type="entry name" value="INTEGRASE"/>
    <property type="match status" value="1"/>
</dbReference>
<dbReference type="Pfam" id="PF14223">
    <property type="entry name" value="Retrotran_gag_2"/>
    <property type="match status" value="1"/>
</dbReference>
<dbReference type="PANTHER" id="PTHR11439:SF496">
    <property type="entry name" value="RNA-DIRECTED DNA POLYMERASE"/>
    <property type="match status" value="1"/>
</dbReference>
<protein>
    <submittedName>
        <fullName evidence="6">Zinc finger, CCHC-type containing protein</fullName>
    </submittedName>
</protein>
<evidence type="ECO:0000259" key="4">
    <source>
        <dbReference type="PROSITE" id="PS50158"/>
    </source>
</evidence>
<sequence>MARSSSPDITPKEEPVTLDKLESPNLFLPATQVEVADGSDHSVLSPVSYSQLDTEQTNLKKTPFTDHSMKAILHCNLEVPVDNQKPPNTLLQLKRFPEAKSLELEVDSKENNLQNTYLSPPLRHPNPNLAIQRRKLSPLEDLSDILKDIRSAFFTPDSPTDEPIIVLDESEEEENAKNDKDIEDTSTPPPSLKLAQIQELTAQVHLLQSKKDELEQAKVKAEAEVALMKAKPSYPDINQLTKLLVTSLKPELSKLLASHDFASCLPTKLKELPSKITELSGEIKELKQHIKDMEIELPGDLKEIPSKLETFTSTISSLSSQVAELKNIQWELPAEFLDLPHLVSSVQEKLKTLDSLPGLLNKVTNTLNRFATLVGNASGATVMGVPSADKATASPAEGEKDADTNLKNELVDLLGIDIVTQYYNKKLLYEKYYEKMKKRRQSSKIINCDVLTKKGPISLEEQDSLDELNDLANKKIKRTGDSTDHSSVCSGTETEEDPWLELQFSLVDNSKLNVLLKSEEKYIRFSSKDCTTTNHEKDSKLASLFCKLKYEENLIDSIYETEKSKSLVFTTPLSTAFFSTSIVQDFQDSPDDGEDTRSSHEYLNDLEEEYQAKALLAKSKRFFKKGTQRFSSAKATNQTECHKCGKKGHFARDCWSKTSVPLYQSPFQPKLLLSSENKPEMRNTEKFEAKYNKVKVKLALLSSSASAPSSFSSKNKGLIAESYDWNEEEVLSDDEDTEVKALMALTDEERISIGKESARNGEWTKITIKKVHTLLEMEDNDDRKSFLDYLCIDLNYVEEQRNNLSSKHRNLVQELNACKEQLLVFKQAKLDLLTMQHSQRNIIDPSAVVSDSPASDYDSTDESSVCSTPLLPLKKLDGAEPGSRPKTVKSILKSKSMFKAETLKGITLNEPSSAPARGNKSSSASKTNSAPAVLEAYEPWSEHMTNLGIYGVNGSFFMDSYVETLLLLDHSDGFVYSDMMRLFFRVLLQEESALVMVQQLKLLIRDQEMAIPVQNINHSAFRSMFEKEKLLELRSMFEKQAGVEKFDLIQSFHACKQEEGKSVADYVLKMKGYVEQLERLGYMLPQDISVGLILNGLTKDFVGFVRNYNMHNMGKTIGEIHAMLIEYEKGLPKKAETPQVMMIKSGKIQKANKKSLNAKGKNKGNGKGKDKKVYIPKPNNPKSTAKERPAKDDACHHCKEVGHWKRNCPVYLAELQKKRKQVGSASSSAERQGALYLYVSNGVRAQVEAIGSFDLVLPNGLFQRMVFYFNAVPRNGIYEIDMHNLVPNVNSINNVSNKRVKHNLDSTYLWHCRLAHINKKRIKQLQQDGLLKITERCQDLLGLIHTDVGGPLRHVSRQVFKNEVENQLGKTIKAIRSDRGGEYISQEFKDYLKANGIVQQLTPPYTPQHNGVSERRNRTLLDMFPKLVLDFKGSGMESLVKRDTPDKLEQRSVKCIFIGYPKETMVTISLPHLKQNVFLQGILNSFEKRLISQEISRRAVDLEEIQEEEDTTPSEITSNIPQEVEGFEPPQEEVIPIRRSERPHRAPNRLCLNVEVEEHSLGDLNEPASYKAAMLDSESNKWIDAMNAEIQSMMDNMVWVLVDLPPGSRLVAKGYTQLYGVDYEETFSPVADIRAIRILISIAAYYDYEIWQMDVKTAFLNGYLDEDIYMVQPEGFVDPNHPRKVCKLQRSIYGLKQASRSWNKRFDEEIKRFGFTQNLDEPCVYQKASGRNVTFLILYVDDIIIMGNHIPSLQSVKDYLGKWSIMYAVRCTRPDVAFAQNMTSRFQQNPGEPHWTAVKNILKYLRNTKDMFLVYGGNPSTELRVECYCDAGFETDRDDTKSQTGYVFILNGGAVDWKSSKQSTTAMSATESEYIAASEAAMEAVWIRKFISGLGIVPTINEPLNMYCDNSAAVHYANEPGVQKGARHYQRRYHYVRECVELGEIRILKVHTDNNLADPFTKALSNRKLTQHARGMGLRPASSFM</sequence>
<reference evidence="6" key="1">
    <citation type="journal article" date="2022" name="Int. J. Mol. Sci.">
        <title>Draft Genome of Tanacetum Coccineum: Genomic Comparison of Closely Related Tanacetum-Family Plants.</title>
        <authorList>
            <person name="Yamashiro T."/>
            <person name="Shiraishi A."/>
            <person name="Nakayama K."/>
            <person name="Satake H."/>
        </authorList>
    </citation>
    <scope>NUCLEOTIDE SEQUENCE</scope>
</reference>
<organism evidence="6 7">
    <name type="scientific">Tanacetum coccineum</name>
    <dbReference type="NCBI Taxonomy" id="301880"/>
    <lineage>
        <taxon>Eukaryota</taxon>
        <taxon>Viridiplantae</taxon>
        <taxon>Streptophyta</taxon>
        <taxon>Embryophyta</taxon>
        <taxon>Tracheophyta</taxon>
        <taxon>Spermatophyta</taxon>
        <taxon>Magnoliopsida</taxon>
        <taxon>eudicotyledons</taxon>
        <taxon>Gunneridae</taxon>
        <taxon>Pentapetalae</taxon>
        <taxon>asterids</taxon>
        <taxon>campanulids</taxon>
        <taxon>Asterales</taxon>
        <taxon>Asteraceae</taxon>
        <taxon>Asteroideae</taxon>
        <taxon>Anthemideae</taxon>
        <taxon>Anthemidinae</taxon>
        <taxon>Tanacetum</taxon>
    </lineage>
</organism>
<dbReference type="SUPFAM" id="SSF57756">
    <property type="entry name" value="Retrovirus zinc finger-like domains"/>
    <property type="match status" value="2"/>
</dbReference>
<dbReference type="SUPFAM" id="SSF53098">
    <property type="entry name" value="Ribonuclease H-like"/>
    <property type="match status" value="1"/>
</dbReference>
<dbReference type="Gene3D" id="3.30.420.10">
    <property type="entry name" value="Ribonuclease H-like superfamily/Ribonuclease H"/>
    <property type="match status" value="1"/>
</dbReference>
<evidence type="ECO:0000313" key="6">
    <source>
        <dbReference type="EMBL" id="GJT37937.1"/>
    </source>
</evidence>
<dbReference type="Proteomes" id="UP001151760">
    <property type="component" value="Unassembled WGS sequence"/>
</dbReference>
<feature type="region of interest" description="Disordered" evidence="3">
    <location>
        <begin position="1146"/>
        <end position="1193"/>
    </location>
</feature>
<dbReference type="SUPFAM" id="SSF56672">
    <property type="entry name" value="DNA/RNA polymerases"/>
    <property type="match status" value="1"/>
</dbReference>
<evidence type="ECO:0000256" key="3">
    <source>
        <dbReference type="SAM" id="MobiDB-lite"/>
    </source>
</evidence>
<evidence type="ECO:0000313" key="7">
    <source>
        <dbReference type="Proteomes" id="UP001151760"/>
    </source>
</evidence>
<comment type="caution">
    <text evidence="6">The sequence shown here is derived from an EMBL/GenBank/DDBJ whole genome shotgun (WGS) entry which is preliminary data.</text>
</comment>
<evidence type="ECO:0000256" key="2">
    <source>
        <dbReference type="SAM" id="Coils"/>
    </source>
</evidence>
<feature type="compositionally biased region" description="Basic and acidic residues" evidence="3">
    <location>
        <begin position="1184"/>
        <end position="1193"/>
    </location>
</feature>
<keyword evidence="2" id="KW-0175">Coiled coil</keyword>
<dbReference type="CDD" id="cd09272">
    <property type="entry name" value="RNase_HI_RT_Ty1"/>
    <property type="match status" value="1"/>
</dbReference>
<dbReference type="EMBL" id="BQNB010015264">
    <property type="protein sequence ID" value="GJT37937.1"/>
    <property type="molecule type" value="Genomic_DNA"/>
</dbReference>
<dbReference type="InterPro" id="IPR012337">
    <property type="entry name" value="RNaseH-like_sf"/>
</dbReference>
<dbReference type="Gene3D" id="1.20.5.170">
    <property type="match status" value="1"/>
</dbReference>
<dbReference type="Pfam" id="PF13976">
    <property type="entry name" value="gag_pre-integrs"/>
    <property type="match status" value="1"/>
</dbReference>
<dbReference type="InterPro" id="IPR001878">
    <property type="entry name" value="Znf_CCHC"/>
</dbReference>
<keyword evidence="1" id="KW-0862">Zinc</keyword>
<proteinExistence type="predicted"/>
<feature type="domain" description="Integrase catalytic" evidence="5">
    <location>
        <begin position="1373"/>
        <end position="1469"/>
    </location>
</feature>
<feature type="coiled-coil region" evidence="2">
    <location>
        <begin position="197"/>
        <end position="231"/>
    </location>
</feature>
<feature type="domain" description="CCHC-type" evidence="4">
    <location>
        <begin position="641"/>
        <end position="654"/>
    </location>
</feature>
<dbReference type="InterPro" id="IPR036875">
    <property type="entry name" value="Znf_CCHC_sf"/>
</dbReference>
<accession>A0ABQ5DHX1</accession>
<feature type="region of interest" description="Disordered" evidence="3">
    <location>
        <begin position="844"/>
        <end position="866"/>
    </location>
</feature>
<dbReference type="InterPro" id="IPR036397">
    <property type="entry name" value="RNaseH_sf"/>
</dbReference>
<feature type="region of interest" description="Disordered" evidence="3">
    <location>
        <begin position="909"/>
        <end position="928"/>
    </location>
</feature>
<gene>
    <name evidence="6" type="ORF">Tco_0937802</name>
</gene>